<proteinExistence type="predicted"/>
<dbReference type="eggNOG" id="KOG0619">
    <property type="taxonomic scope" value="Eukaryota"/>
</dbReference>
<keyword evidence="3" id="KW-0732">Signal</keyword>
<evidence type="ECO:0008006" key="6">
    <source>
        <dbReference type="Google" id="ProtNLM"/>
    </source>
</evidence>
<dbReference type="InterPro" id="IPR001611">
    <property type="entry name" value="Leu-rich_rpt"/>
</dbReference>
<dbReference type="PANTHER" id="PTHR24369">
    <property type="entry name" value="ANTIGEN BSP, PUTATIVE-RELATED"/>
    <property type="match status" value="1"/>
</dbReference>
<evidence type="ECO:0000256" key="3">
    <source>
        <dbReference type="SAM" id="SignalP"/>
    </source>
</evidence>
<reference evidence="5" key="1">
    <citation type="submission" date="2003-08" db="EMBL/GenBank/DDBJ databases">
        <authorList>
            <person name="Birren B."/>
            <person name="Nusbaum C."/>
            <person name="Abebe A."/>
            <person name="Abouelleil A."/>
            <person name="Adekoya E."/>
            <person name="Ait-zahra M."/>
            <person name="Allen N."/>
            <person name="Allen T."/>
            <person name="An P."/>
            <person name="Anderson M."/>
            <person name="Anderson S."/>
            <person name="Arachchi H."/>
            <person name="Armbruster J."/>
            <person name="Bachantsang P."/>
            <person name="Baldwin J."/>
            <person name="Barry A."/>
            <person name="Bayul T."/>
            <person name="Blitshsteyn B."/>
            <person name="Bloom T."/>
            <person name="Blye J."/>
            <person name="Boguslavskiy L."/>
            <person name="Borowsky M."/>
            <person name="Boukhgalter B."/>
            <person name="Brunache A."/>
            <person name="Butler J."/>
            <person name="Calixte N."/>
            <person name="Calvo S."/>
            <person name="Camarata J."/>
            <person name="Campo K."/>
            <person name="Chang J."/>
            <person name="Cheshatsang Y."/>
            <person name="Citroen M."/>
            <person name="Collymore A."/>
            <person name="Considine T."/>
            <person name="Cook A."/>
            <person name="Cooke P."/>
            <person name="Corum B."/>
            <person name="Cuomo C."/>
            <person name="David R."/>
            <person name="Dawoe T."/>
            <person name="Degray S."/>
            <person name="Dodge S."/>
            <person name="Dooley K."/>
            <person name="Dorje P."/>
            <person name="Dorjee K."/>
            <person name="Dorris L."/>
            <person name="Duffey N."/>
            <person name="Dupes A."/>
            <person name="Elkins T."/>
            <person name="Engels R."/>
            <person name="Erickson J."/>
            <person name="Farina A."/>
            <person name="Faro S."/>
            <person name="Ferreira P."/>
            <person name="Fischer H."/>
            <person name="Fitzgerald M."/>
            <person name="Foley K."/>
            <person name="Gage D."/>
            <person name="Galagan J."/>
            <person name="Gearin G."/>
            <person name="Gnerre S."/>
            <person name="Gnirke A."/>
            <person name="Goyette A."/>
            <person name="Graham J."/>
            <person name="Grandbois E."/>
            <person name="Gyaltsen K."/>
            <person name="Hafez N."/>
            <person name="Hagopian D."/>
            <person name="Hagos B."/>
            <person name="Hall J."/>
            <person name="Hatcher B."/>
            <person name="Heller A."/>
            <person name="Higgins H."/>
            <person name="Honan T."/>
            <person name="Horn A."/>
            <person name="Houde N."/>
            <person name="Hughes L."/>
            <person name="Hulme W."/>
            <person name="Husby E."/>
            <person name="Iliev I."/>
            <person name="Jaffe D."/>
            <person name="Jones C."/>
            <person name="Kamal M."/>
            <person name="Kamat A."/>
            <person name="Kamvysselis M."/>
            <person name="Karlsson E."/>
            <person name="Kells C."/>
            <person name="Kieu A."/>
            <person name="Kisner P."/>
            <person name="Kodira C."/>
            <person name="Kulbokas E."/>
            <person name="Labutti K."/>
            <person name="Lama D."/>
            <person name="Landers T."/>
            <person name="Leger J."/>
            <person name="Levine S."/>
            <person name="Lewis D."/>
            <person name="Lewis T."/>
            <person name="Lindblad-toh K."/>
            <person name="Liu X."/>
            <person name="Lokyitsang T."/>
            <person name="Lokyitsang Y."/>
            <person name="Lucien O."/>
            <person name="Lui A."/>
            <person name="Ma L.J."/>
            <person name="Mabbitt R."/>
            <person name="Macdonald J."/>
            <person name="Maclean C."/>
            <person name="Major J."/>
            <person name="Manning J."/>
            <person name="Marabella R."/>
            <person name="Maru K."/>
            <person name="Matthews C."/>
            <person name="Mauceli E."/>
            <person name="Mccarthy M."/>
            <person name="Mcdonough S."/>
            <person name="Mcghee T."/>
            <person name="Meldrim J."/>
            <person name="Meneus L."/>
            <person name="Mesirov J."/>
            <person name="Mihalev A."/>
            <person name="Mihova T."/>
            <person name="Mikkelsen T."/>
            <person name="Mlenga V."/>
            <person name="Moru K."/>
            <person name="Mozes J."/>
            <person name="Mulrain L."/>
            <person name="Munson G."/>
            <person name="Naylor J."/>
            <person name="Newes C."/>
            <person name="Nguyen C."/>
            <person name="Nguyen N."/>
            <person name="Nguyen T."/>
            <person name="Nicol R."/>
            <person name="Nielsen C."/>
            <person name="Nizzari M."/>
            <person name="Norbu C."/>
            <person name="Norbu N."/>
            <person name="O'donnell P."/>
            <person name="Okoawo O."/>
            <person name="O'leary S."/>
            <person name="Omotosho B."/>
            <person name="O'neill K."/>
            <person name="Osman S."/>
            <person name="Parker S."/>
            <person name="Perrin D."/>
            <person name="Phunkhang P."/>
            <person name="Piqani B."/>
            <person name="Purcell S."/>
            <person name="Rachupka T."/>
            <person name="Ramasamy U."/>
            <person name="Rameau R."/>
            <person name="Ray V."/>
            <person name="Raymond C."/>
            <person name="Retta R."/>
            <person name="Richardson S."/>
            <person name="Rise C."/>
            <person name="Rodriguez J."/>
            <person name="Rogers J."/>
            <person name="Rogov P."/>
            <person name="Rutman M."/>
            <person name="Schupbach R."/>
            <person name="Seaman C."/>
            <person name="Settipalli S."/>
            <person name="Sharpe T."/>
            <person name="Sheridan J."/>
            <person name="Sherpa N."/>
            <person name="Shi J."/>
            <person name="Smirnov S."/>
            <person name="Smith C."/>
            <person name="Sougnez C."/>
            <person name="Spencer B."/>
            <person name="Stalker J."/>
            <person name="Stange-thomann N."/>
            <person name="Stavropoulos S."/>
            <person name="Stetson K."/>
            <person name="Stone C."/>
            <person name="Stone S."/>
            <person name="Stubbs M."/>
            <person name="Talamas J."/>
            <person name="Tchuinga P."/>
            <person name="Tenzing P."/>
            <person name="Tesfaye S."/>
            <person name="Theodore J."/>
            <person name="Thoulutsang Y."/>
            <person name="Topham K."/>
            <person name="Towey S."/>
            <person name="Tsamla T."/>
            <person name="Tsomo N."/>
            <person name="Vallee D."/>
            <person name="Vassiliev H."/>
            <person name="Venkataraman V."/>
            <person name="Vinson J."/>
            <person name="Vo A."/>
            <person name="Wade C."/>
            <person name="Wang S."/>
            <person name="Wangchuk T."/>
            <person name="Wangdi T."/>
            <person name="Whittaker C."/>
            <person name="Wilkinson J."/>
            <person name="Wu Y."/>
            <person name="Wyman D."/>
            <person name="Yadav S."/>
            <person name="Yang S."/>
            <person name="Yang X."/>
            <person name="Yeager S."/>
            <person name="Yee E."/>
            <person name="Young G."/>
            <person name="Zainoun J."/>
            <person name="Zembeck L."/>
            <person name="Zimmer A."/>
            <person name="Zody M."/>
            <person name="Lander E."/>
        </authorList>
    </citation>
    <scope>NUCLEOTIDE SEQUENCE [LARGE SCALE GENOMIC DNA]</scope>
</reference>
<evidence type="ECO:0000256" key="2">
    <source>
        <dbReference type="ARBA" id="ARBA00022737"/>
    </source>
</evidence>
<evidence type="ECO:0000313" key="5">
    <source>
        <dbReference type="Proteomes" id="UP000007875"/>
    </source>
</evidence>
<dbReference type="SUPFAM" id="SSF52058">
    <property type="entry name" value="L domain-like"/>
    <property type="match status" value="1"/>
</dbReference>
<dbReference type="InterPro" id="IPR003591">
    <property type="entry name" value="Leu-rich_rpt_typical-subtyp"/>
</dbReference>
<reference evidence="4" key="2">
    <citation type="submission" date="2025-08" db="UniProtKB">
        <authorList>
            <consortium name="Ensembl"/>
        </authorList>
    </citation>
    <scope>IDENTIFICATION</scope>
</reference>
<dbReference type="HOGENOM" id="CLU_663848_0_0_1"/>
<keyword evidence="5" id="KW-1185">Reference proteome</keyword>
<dbReference type="Ensembl" id="ENSCSAVT00000000408.1">
    <property type="protein sequence ID" value="ENSCSAVP00000000403.1"/>
    <property type="gene ID" value="ENSCSAVG00000000231.1"/>
</dbReference>
<dbReference type="InterPro" id="IPR032675">
    <property type="entry name" value="LRR_dom_sf"/>
</dbReference>
<evidence type="ECO:0000313" key="4">
    <source>
        <dbReference type="Ensembl" id="ENSCSAVP00000000403.1"/>
    </source>
</evidence>
<name>H2Y505_CIOSA</name>
<dbReference type="GO" id="GO:0005886">
    <property type="term" value="C:plasma membrane"/>
    <property type="evidence" value="ECO:0007669"/>
    <property type="project" value="TreeGrafter"/>
</dbReference>
<organism evidence="4 5">
    <name type="scientific">Ciona savignyi</name>
    <name type="common">Pacific transparent sea squirt</name>
    <dbReference type="NCBI Taxonomy" id="51511"/>
    <lineage>
        <taxon>Eukaryota</taxon>
        <taxon>Metazoa</taxon>
        <taxon>Chordata</taxon>
        <taxon>Tunicata</taxon>
        <taxon>Ascidiacea</taxon>
        <taxon>Phlebobranchia</taxon>
        <taxon>Cionidae</taxon>
        <taxon>Ciona</taxon>
    </lineage>
</organism>
<dbReference type="PROSITE" id="PS51450">
    <property type="entry name" value="LRR"/>
    <property type="match status" value="1"/>
</dbReference>
<keyword evidence="2" id="KW-0677">Repeat</keyword>
<dbReference type="OMA" id="EIGHSNI"/>
<dbReference type="InterPro" id="IPR050541">
    <property type="entry name" value="LRR_TM_domain-containing"/>
</dbReference>
<dbReference type="GeneTree" id="ENSGT00940000166374"/>
<feature type="signal peptide" evidence="3">
    <location>
        <begin position="1"/>
        <end position="20"/>
    </location>
</feature>
<dbReference type="SMART" id="SM00369">
    <property type="entry name" value="LRR_TYP"/>
    <property type="match status" value="5"/>
</dbReference>
<accession>H2Y505</accession>
<dbReference type="STRING" id="51511.ENSCSAVP00000000403"/>
<reference evidence="4" key="3">
    <citation type="submission" date="2025-09" db="UniProtKB">
        <authorList>
            <consortium name="Ensembl"/>
        </authorList>
    </citation>
    <scope>IDENTIFICATION</scope>
</reference>
<dbReference type="Proteomes" id="UP000007875">
    <property type="component" value="Unassembled WGS sequence"/>
</dbReference>
<sequence length="414" mass="45665">MKSTLLFCFCFVFISFGVLGKVGKNCPAGIPLCRCRRKGVVICKKTDCLQRLPTGNITLEEGRQITSIVVSRQRSFEIIRSRDLTVLPNLKSARFFDNGIYAVLRGAFSYTPNIERLDLHKNRLSAIPHEIKSLRHLRQLNLGGNEISSIRFDAFSGNPRLQKLILKRNKLETFPGSLPPSLVKISIGGNLIPSFGDLRYLSNLKILRAEFNRLTTIGSSSLPPSLAELSICSNALSSDGLDVSNLTRLKRLRLGGNVGIGPITRETFFKGANRLRELEIGHSNIDVIEPDSFACMRHLVVVDIGGNSLHTVDQELFAHNDNLRRVMVSGNPLQCDCLLVSTLESLNQRLLGRFPREIDGSPRSSAVDLDHVVCADVDMRLTFPQNPPTTTAASLSRDASSKSSCTTLLPVPDT</sequence>
<evidence type="ECO:0000256" key="1">
    <source>
        <dbReference type="ARBA" id="ARBA00022614"/>
    </source>
</evidence>
<protein>
    <recommendedName>
        <fullName evidence="6">LRRCT domain-containing protein</fullName>
    </recommendedName>
</protein>
<dbReference type="PANTHER" id="PTHR24369:SF211">
    <property type="entry name" value="LEUCINE-RICH REPEAT-CONTAINING PROTEIN 15-LIKE"/>
    <property type="match status" value="1"/>
</dbReference>
<feature type="chain" id="PRO_5003578378" description="LRRCT domain-containing protein" evidence="3">
    <location>
        <begin position="21"/>
        <end position="414"/>
    </location>
</feature>
<dbReference type="Pfam" id="PF13855">
    <property type="entry name" value="LRR_8"/>
    <property type="match status" value="2"/>
</dbReference>
<dbReference type="Gene3D" id="3.80.10.10">
    <property type="entry name" value="Ribonuclease Inhibitor"/>
    <property type="match status" value="2"/>
</dbReference>
<keyword evidence="1" id="KW-0433">Leucine-rich repeat</keyword>
<dbReference type="InParanoid" id="H2Y505"/>
<dbReference type="AlphaFoldDB" id="H2Y505"/>